<sequence length="405" mass="44364">MTFLTPSSASDEKHHRFSIFNRLRSKPNDEELPDASLANDDPPKYTSGKHLEKKHTHSSSEGEGSDGDAFDEGVSTLPAYDTLSVADNASSSSPTAFCPTLQLQLDCLGKSSNSAFGATVRPDPTCIYLVQDNNVLYEEQPALLSLREKRSSNSCTLVTGASYGDLIGRRGRLANDQITIGTTVYRVGPYRPPRVALFTVDQQVHQQLPELVAASDKEPAGTPAWDKYEIIGKSIFNRVQTIRTRLGYFEWRYATRAERKALSQELIEAASRSGDGALLTPKEIAKRHSVNNLMVLERVTEVCGSMDHGGQSNSVGKPREVRRPVARLIRSKALRTPGSSSYSAGNGGRLQMNLSEWTSPAADGDKKPTEADSEMAIALIVSSCIMMLKREVDRRRDQEVAAITS</sequence>
<dbReference type="Proteomes" id="UP001642501">
    <property type="component" value="Unassembled WGS sequence"/>
</dbReference>
<evidence type="ECO:0000313" key="2">
    <source>
        <dbReference type="EMBL" id="CAK7266822.1"/>
    </source>
</evidence>
<dbReference type="EMBL" id="CAWUOM010000029">
    <property type="protein sequence ID" value="CAK7266822.1"/>
    <property type="molecule type" value="Genomic_DNA"/>
</dbReference>
<gene>
    <name evidence="2" type="ORF">SEPCBS57363_002286</name>
</gene>
<name>A0ABP0DID1_9PEZI</name>
<proteinExistence type="predicted"/>
<reference evidence="2 3" key="1">
    <citation type="submission" date="2024-01" db="EMBL/GenBank/DDBJ databases">
        <authorList>
            <person name="Allen C."/>
            <person name="Tagirdzhanova G."/>
        </authorList>
    </citation>
    <scope>NUCLEOTIDE SEQUENCE [LARGE SCALE GENOMIC DNA]</scope>
    <source>
        <strain evidence="2 3">CBS 573.63</strain>
    </source>
</reference>
<feature type="region of interest" description="Disordered" evidence="1">
    <location>
        <begin position="1"/>
        <end position="73"/>
    </location>
</feature>
<accession>A0ABP0DID1</accession>
<keyword evidence="3" id="KW-1185">Reference proteome</keyword>
<evidence type="ECO:0000256" key="1">
    <source>
        <dbReference type="SAM" id="MobiDB-lite"/>
    </source>
</evidence>
<protein>
    <submittedName>
        <fullName evidence="2">Uncharacterized protein</fullName>
    </submittedName>
</protein>
<organism evidence="2 3">
    <name type="scientific">Sporothrix epigloea</name>
    <dbReference type="NCBI Taxonomy" id="1892477"/>
    <lineage>
        <taxon>Eukaryota</taxon>
        <taxon>Fungi</taxon>
        <taxon>Dikarya</taxon>
        <taxon>Ascomycota</taxon>
        <taxon>Pezizomycotina</taxon>
        <taxon>Sordariomycetes</taxon>
        <taxon>Sordariomycetidae</taxon>
        <taxon>Ophiostomatales</taxon>
        <taxon>Ophiostomataceae</taxon>
        <taxon>Sporothrix</taxon>
    </lineage>
</organism>
<comment type="caution">
    <text evidence="2">The sequence shown here is derived from an EMBL/GenBank/DDBJ whole genome shotgun (WGS) entry which is preliminary data.</text>
</comment>
<evidence type="ECO:0000313" key="3">
    <source>
        <dbReference type="Proteomes" id="UP001642501"/>
    </source>
</evidence>